<accession>A0A6N7XJW3</accession>
<sequence>MNNINLLKYEIKRMIISKKYLYMILILIAFTYDSLTRLVIGGYYGTAPFSEWTYTFFIQLISSLVMSIMIFMMTNIFNEKELRARKILFSAPIPQSKYYMLKIAGLVVTFILTALVPIIMSFIYYKVLFDYSQFIIFGKYIIWFLIPTFIFLLGVGMVLGKTSSKLLYGLIPMAFLLGSMNTSSILPLWLDIFGQHFFEMSTFAELFGRTSQNISFDLSSDFIYSRLVFIFLGIILLVYTCFKREKE</sequence>
<dbReference type="Proteomes" id="UP000469523">
    <property type="component" value="Unassembled WGS sequence"/>
</dbReference>
<dbReference type="RefSeq" id="WP_154441141.1">
    <property type="nucleotide sequence ID" value="NZ_VUNQ01000030.1"/>
</dbReference>
<keyword evidence="1" id="KW-0812">Transmembrane</keyword>
<gene>
    <name evidence="2" type="ORF">FYJ83_12905</name>
</gene>
<proteinExistence type="predicted"/>
<feature type="transmembrane region" description="Helical" evidence="1">
    <location>
        <begin position="56"/>
        <end position="78"/>
    </location>
</feature>
<protein>
    <recommendedName>
        <fullName evidence="4">ABC transporter permease</fullName>
    </recommendedName>
</protein>
<feature type="transmembrane region" description="Helical" evidence="1">
    <location>
        <begin position="20"/>
        <end position="44"/>
    </location>
</feature>
<dbReference type="AlphaFoldDB" id="A0A6N7XJW3"/>
<evidence type="ECO:0000256" key="1">
    <source>
        <dbReference type="SAM" id="Phobius"/>
    </source>
</evidence>
<evidence type="ECO:0008006" key="4">
    <source>
        <dbReference type="Google" id="ProtNLM"/>
    </source>
</evidence>
<feature type="transmembrane region" description="Helical" evidence="1">
    <location>
        <begin position="140"/>
        <end position="159"/>
    </location>
</feature>
<keyword evidence="1" id="KW-1133">Transmembrane helix</keyword>
<reference evidence="2 3" key="1">
    <citation type="submission" date="2019-09" db="EMBL/GenBank/DDBJ databases">
        <title>In-depth cultivation of the pig gut microbiome towards novel bacterial diversity and tailored functional studies.</title>
        <authorList>
            <person name="Wylensek D."/>
            <person name="Hitch T.C.A."/>
            <person name="Clavel T."/>
        </authorList>
    </citation>
    <scope>NUCLEOTIDE SEQUENCE [LARGE SCALE GENOMIC DNA]</scope>
    <source>
        <strain evidence="2 3">WCA3-693-APC-4?</strain>
    </source>
</reference>
<keyword evidence="3" id="KW-1185">Reference proteome</keyword>
<keyword evidence="1" id="KW-0472">Membrane</keyword>
<organism evidence="2 3">
    <name type="scientific">Tissierella pigra</name>
    <dbReference type="NCBI Taxonomy" id="2607614"/>
    <lineage>
        <taxon>Bacteria</taxon>
        <taxon>Bacillati</taxon>
        <taxon>Bacillota</taxon>
        <taxon>Tissierellia</taxon>
        <taxon>Tissierellales</taxon>
        <taxon>Tissierellaceae</taxon>
        <taxon>Tissierella</taxon>
    </lineage>
</organism>
<feature type="transmembrane region" description="Helical" evidence="1">
    <location>
        <begin position="166"/>
        <end position="190"/>
    </location>
</feature>
<feature type="transmembrane region" description="Helical" evidence="1">
    <location>
        <begin position="99"/>
        <end position="125"/>
    </location>
</feature>
<dbReference type="EMBL" id="VUNQ01000030">
    <property type="protein sequence ID" value="MSU02359.1"/>
    <property type="molecule type" value="Genomic_DNA"/>
</dbReference>
<evidence type="ECO:0000313" key="2">
    <source>
        <dbReference type="EMBL" id="MSU02359.1"/>
    </source>
</evidence>
<evidence type="ECO:0000313" key="3">
    <source>
        <dbReference type="Proteomes" id="UP000469523"/>
    </source>
</evidence>
<name>A0A6N7XJW3_9FIRM</name>
<comment type="caution">
    <text evidence="2">The sequence shown here is derived from an EMBL/GenBank/DDBJ whole genome shotgun (WGS) entry which is preliminary data.</text>
</comment>
<feature type="transmembrane region" description="Helical" evidence="1">
    <location>
        <begin position="223"/>
        <end position="242"/>
    </location>
</feature>